<reference evidence="2" key="2">
    <citation type="submission" date="2020-11" db="EMBL/GenBank/DDBJ databases">
        <title>Whole genome sequencing of Colletotrichum sp.</title>
        <authorList>
            <person name="Li H."/>
        </authorList>
    </citation>
    <scope>NUCLEOTIDE SEQUENCE</scope>
    <source>
        <strain evidence="2">CkLH20</strain>
    </source>
</reference>
<dbReference type="Pfam" id="PF08445">
    <property type="entry name" value="FR47"/>
    <property type="match status" value="1"/>
</dbReference>
<dbReference type="Gene3D" id="3.40.630.30">
    <property type="match status" value="1"/>
</dbReference>
<dbReference type="RefSeq" id="XP_038742464.1">
    <property type="nucleotide sequence ID" value="XM_038892228.1"/>
</dbReference>
<dbReference type="GeneID" id="62165302"/>
<evidence type="ECO:0000313" key="3">
    <source>
        <dbReference type="Proteomes" id="UP000781932"/>
    </source>
</evidence>
<feature type="domain" description="GCN5-related N-acetyltransferase Rv2170-like" evidence="1">
    <location>
        <begin position="215"/>
        <end position="292"/>
    </location>
</feature>
<reference evidence="2" key="1">
    <citation type="submission" date="2020-03" db="EMBL/GenBank/DDBJ databases">
        <authorList>
            <person name="He L."/>
        </authorList>
    </citation>
    <scope>NUCLEOTIDE SEQUENCE</scope>
    <source>
        <strain evidence="2">CkLH20</strain>
    </source>
</reference>
<dbReference type="PANTHER" id="PTHR20958:SF6">
    <property type="entry name" value="GLYCINE N-ACYLTRANSFERASE-LIKE PROTEIN"/>
    <property type="match status" value="1"/>
</dbReference>
<dbReference type="GO" id="GO:0016747">
    <property type="term" value="F:acyltransferase activity, transferring groups other than amino-acyl groups"/>
    <property type="evidence" value="ECO:0007669"/>
    <property type="project" value="InterPro"/>
</dbReference>
<evidence type="ECO:0000313" key="2">
    <source>
        <dbReference type="EMBL" id="KAF9873003.1"/>
    </source>
</evidence>
<dbReference type="AlphaFoldDB" id="A0A9P6HY63"/>
<evidence type="ECO:0000259" key="1">
    <source>
        <dbReference type="Pfam" id="PF08445"/>
    </source>
</evidence>
<dbReference type="PANTHER" id="PTHR20958">
    <property type="entry name" value="GLYCINE N-ACYLTRANSFERASE-LIKE PROTEIN"/>
    <property type="match status" value="1"/>
</dbReference>
<dbReference type="InterPro" id="IPR016181">
    <property type="entry name" value="Acyl_CoA_acyltransferase"/>
</dbReference>
<sequence>MATVHTTVPDGLIPLLESHLPTSLPLLRRLQFTRFPNGQRPTARIILASDPSSSAPPRDFAAAYLDLGSGIETSLFMYSTLEDTPTSPTTTTPDRAACESQILAVVDAARQISKEQPDHRAYPGACLVGTLATVVREVMIARGVRVRPRAEYEYEKWLFRVEEIPDFEVDLPEGATWGSAGERDCEVVISRTHIPRQVKTLMSFPSLVLKLEDGTPIAWAFLGTDASLSSLHCEEPYRKRGYAKALAAKLFKRSSAEYGPDGWGSADVAPDNQGSRGMCKSLGGRHAWNCSWNIIELEDS</sequence>
<dbReference type="EMBL" id="JAATWM020000034">
    <property type="protein sequence ID" value="KAF9873003.1"/>
    <property type="molecule type" value="Genomic_DNA"/>
</dbReference>
<organism evidence="2 3">
    <name type="scientific">Colletotrichum karsti</name>
    <dbReference type="NCBI Taxonomy" id="1095194"/>
    <lineage>
        <taxon>Eukaryota</taxon>
        <taxon>Fungi</taxon>
        <taxon>Dikarya</taxon>
        <taxon>Ascomycota</taxon>
        <taxon>Pezizomycotina</taxon>
        <taxon>Sordariomycetes</taxon>
        <taxon>Hypocreomycetidae</taxon>
        <taxon>Glomerellales</taxon>
        <taxon>Glomerellaceae</taxon>
        <taxon>Colletotrichum</taxon>
        <taxon>Colletotrichum boninense species complex</taxon>
    </lineage>
</organism>
<dbReference type="Proteomes" id="UP000781932">
    <property type="component" value="Unassembled WGS sequence"/>
</dbReference>
<dbReference type="InterPro" id="IPR013653">
    <property type="entry name" value="GCN5-like_dom"/>
</dbReference>
<keyword evidence="3" id="KW-1185">Reference proteome</keyword>
<proteinExistence type="predicted"/>
<comment type="caution">
    <text evidence="2">The sequence shown here is derived from an EMBL/GenBank/DDBJ whole genome shotgun (WGS) entry which is preliminary data.</text>
</comment>
<dbReference type="InterPro" id="IPR053225">
    <property type="entry name" value="Acyl-CoA_N-acyltransferase"/>
</dbReference>
<gene>
    <name evidence="2" type="ORF">CkaCkLH20_09513</name>
</gene>
<dbReference type="SUPFAM" id="SSF55729">
    <property type="entry name" value="Acyl-CoA N-acyltransferases (Nat)"/>
    <property type="match status" value="1"/>
</dbReference>
<accession>A0A9P6HY63</accession>
<name>A0A9P6HY63_9PEZI</name>
<dbReference type="OrthoDB" id="61870at2759"/>
<protein>
    <submittedName>
        <fullName evidence="2">GNAT family</fullName>
    </submittedName>
</protein>